<dbReference type="AlphaFoldDB" id="A0A2P5E4Y7"/>
<dbReference type="EMBL" id="JXTB01000001">
    <property type="protein sequence ID" value="PON80614.1"/>
    <property type="molecule type" value="Genomic_DNA"/>
</dbReference>
<organism evidence="2 3">
    <name type="scientific">Parasponia andersonii</name>
    <name type="common">Sponia andersonii</name>
    <dbReference type="NCBI Taxonomy" id="3476"/>
    <lineage>
        <taxon>Eukaryota</taxon>
        <taxon>Viridiplantae</taxon>
        <taxon>Streptophyta</taxon>
        <taxon>Embryophyta</taxon>
        <taxon>Tracheophyta</taxon>
        <taxon>Spermatophyta</taxon>
        <taxon>Magnoliopsida</taxon>
        <taxon>eudicotyledons</taxon>
        <taxon>Gunneridae</taxon>
        <taxon>Pentapetalae</taxon>
        <taxon>rosids</taxon>
        <taxon>fabids</taxon>
        <taxon>Rosales</taxon>
        <taxon>Cannabaceae</taxon>
        <taxon>Parasponia</taxon>
    </lineage>
</organism>
<keyword evidence="1" id="KW-0175">Coiled coil</keyword>
<evidence type="ECO:0000313" key="2">
    <source>
        <dbReference type="EMBL" id="PON80614.1"/>
    </source>
</evidence>
<accession>A0A2P5E4Y7</accession>
<name>A0A2P5E4Y7_PARAD</name>
<evidence type="ECO:0000313" key="3">
    <source>
        <dbReference type="Proteomes" id="UP000237105"/>
    </source>
</evidence>
<protein>
    <submittedName>
        <fullName evidence="2">Uncharacterized protein</fullName>
    </submittedName>
</protein>
<proteinExistence type="predicted"/>
<dbReference type="Proteomes" id="UP000237105">
    <property type="component" value="Unassembled WGS sequence"/>
</dbReference>
<feature type="non-terminal residue" evidence="2">
    <location>
        <position position="1"/>
    </location>
</feature>
<keyword evidence="3" id="KW-1185">Reference proteome</keyword>
<comment type="caution">
    <text evidence="2">The sequence shown here is derived from an EMBL/GenBank/DDBJ whole genome shotgun (WGS) entry which is preliminary data.</text>
</comment>
<reference evidence="3" key="1">
    <citation type="submission" date="2016-06" db="EMBL/GenBank/DDBJ databases">
        <title>Parallel loss of symbiosis genes in relatives of nitrogen-fixing non-legume Parasponia.</title>
        <authorList>
            <person name="Van Velzen R."/>
            <person name="Holmer R."/>
            <person name="Bu F."/>
            <person name="Rutten L."/>
            <person name="Van Zeijl A."/>
            <person name="Liu W."/>
            <person name="Santuari L."/>
            <person name="Cao Q."/>
            <person name="Sharma T."/>
            <person name="Shen D."/>
            <person name="Roswanjaya Y."/>
            <person name="Wardhani T."/>
            <person name="Kalhor M.S."/>
            <person name="Jansen J."/>
            <person name="Van den Hoogen J."/>
            <person name="Gungor B."/>
            <person name="Hartog M."/>
            <person name="Hontelez J."/>
            <person name="Verver J."/>
            <person name="Yang W.-C."/>
            <person name="Schijlen E."/>
            <person name="Repin R."/>
            <person name="Schilthuizen M."/>
            <person name="Schranz E."/>
            <person name="Heidstra R."/>
            <person name="Miyata K."/>
            <person name="Fedorova E."/>
            <person name="Kohlen W."/>
            <person name="Bisseling T."/>
            <person name="Smit S."/>
            <person name="Geurts R."/>
        </authorList>
    </citation>
    <scope>NUCLEOTIDE SEQUENCE [LARGE SCALE GENOMIC DNA]</scope>
    <source>
        <strain evidence="3">cv. WU1-14</strain>
    </source>
</reference>
<feature type="coiled-coil region" evidence="1">
    <location>
        <begin position="7"/>
        <end position="48"/>
    </location>
</feature>
<evidence type="ECO:0000256" key="1">
    <source>
        <dbReference type="SAM" id="Coils"/>
    </source>
</evidence>
<sequence length="128" mass="14548">KARKEEKKSFELENRQLCEDLAKEKLEKEKLEEKIKELEKTISKHPDILEKATTEAAYKAIEEFKATEGKELEEKASDIALSTIIYNIFCEYPDFDFSILGEEVVELVQSWREVEAAKTGDGGASTSA</sequence>
<gene>
    <name evidence="2" type="ORF">PanWU01x14_001700</name>
</gene>